<protein>
    <submittedName>
        <fullName evidence="6">Voltage-gated chloride channel</fullName>
    </submittedName>
</protein>
<sequence>MPITARILLAGREAVLGRCLLIRSALRRGMRTVHAVEPEFWQRLDAELRAGRQWLDRAIVLTYAVVTGLVVVGFTLLAEAASHGFEQLHQAGPLGPWLTLFWTPALTVAVLWWTRRLAPGAMGSGIPQVMRALADDASTPSWLVSLRLAVHKIGLVSGGLLAGLSIGREGPTVQVGAGVMVHAQRWLSPQSGLDAHRKLTLQVDRLNLTGSFGATRSISRM</sequence>
<dbReference type="EMBL" id="QJJS01000010">
    <property type="protein sequence ID" value="PXW95173.1"/>
    <property type="molecule type" value="Genomic_DNA"/>
</dbReference>
<evidence type="ECO:0000256" key="2">
    <source>
        <dbReference type="ARBA" id="ARBA00022692"/>
    </source>
</evidence>
<accession>A0A318GYT7</accession>
<feature type="transmembrane region" description="Helical" evidence="5">
    <location>
        <begin position="97"/>
        <end position="114"/>
    </location>
</feature>
<organism evidence="6 7">
    <name type="scientific">Sphaerotilus hippei</name>
    <dbReference type="NCBI Taxonomy" id="744406"/>
    <lineage>
        <taxon>Bacteria</taxon>
        <taxon>Pseudomonadati</taxon>
        <taxon>Pseudomonadota</taxon>
        <taxon>Betaproteobacteria</taxon>
        <taxon>Burkholderiales</taxon>
        <taxon>Sphaerotilaceae</taxon>
        <taxon>Sphaerotilus</taxon>
    </lineage>
</organism>
<dbReference type="GO" id="GO:0015108">
    <property type="term" value="F:chloride transmembrane transporter activity"/>
    <property type="evidence" value="ECO:0007669"/>
    <property type="project" value="InterPro"/>
</dbReference>
<feature type="transmembrane region" description="Helical" evidence="5">
    <location>
        <begin position="58"/>
        <end position="77"/>
    </location>
</feature>
<dbReference type="SUPFAM" id="SSF81340">
    <property type="entry name" value="Clc chloride channel"/>
    <property type="match status" value="1"/>
</dbReference>
<dbReference type="InterPro" id="IPR014743">
    <property type="entry name" value="Cl-channel_core"/>
</dbReference>
<dbReference type="RefSeq" id="WP_245909529.1">
    <property type="nucleotide sequence ID" value="NZ_QJJS01000010.1"/>
</dbReference>
<name>A0A318GYT7_9BURK</name>
<proteinExistence type="predicted"/>
<keyword evidence="4 5" id="KW-0472">Membrane</keyword>
<keyword evidence="2 5" id="KW-0812">Transmembrane</keyword>
<evidence type="ECO:0000313" key="7">
    <source>
        <dbReference type="Proteomes" id="UP000247811"/>
    </source>
</evidence>
<dbReference type="Pfam" id="PF00654">
    <property type="entry name" value="Voltage_CLC"/>
    <property type="match status" value="1"/>
</dbReference>
<reference evidence="6 7" key="1">
    <citation type="submission" date="2018-05" db="EMBL/GenBank/DDBJ databases">
        <title>Genomic Encyclopedia of Type Strains, Phase IV (KMG-IV): sequencing the most valuable type-strain genomes for metagenomic binning, comparative biology and taxonomic classification.</title>
        <authorList>
            <person name="Goeker M."/>
        </authorList>
    </citation>
    <scope>NUCLEOTIDE SEQUENCE [LARGE SCALE GENOMIC DNA]</scope>
    <source>
        <strain evidence="6 7">DSM 566</strain>
    </source>
</reference>
<dbReference type="PRINTS" id="PR00762">
    <property type="entry name" value="CLCHANNEL"/>
</dbReference>
<evidence type="ECO:0000256" key="1">
    <source>
        <dbReference type="ARBA" id="ARBA00004141"/>
    </source>
</evidence>
<dbReference type="GO" id="GO:0016020">
    <property type="term" value="C:membrane"/>
    <property type="evidence" value="ECO:0007669"/>
    <property type="project" value="UniProtKB-SubCell"/>
</dbReference>
<evidence type="ECO:0000313" key="6">
    <source>
        <dbReference type="EMBL" id="PXW95173.1"/>
    </source>
</evidence>
<dbReference type="Proteomes" id="UP000247811">
    <property type="component" value="Unassembled WGS sequence"/>
</dbReference>
<comment type="subcellular location">
    <subcellularLocation>
        <location evidence="1">Membrane</location>
        <topology evidence="1">Multi-pass membrane protein</topology>
    </subcellularLocation>
</comment>
<dbReference type="InterPro" id="IPR001807">
    <property type="entry name" value="ClC"/>
</dbReference>
<dbReference type="Gene3D" id="1.10.3080.10">
    <property type="entry name" value="Clc chloride channel"/>
    <property type="match status" value="1"/>
</dbReference>
<dbReference type="AlphaFoldDB" id="A0A318GYT7"/>
<keyword evidence="7" id="KW-1185">Reference proteome</keyword>
<evidence type="ECO:0000256" key="3">
    <source>
        <dbReference type="ARBA" id="ARBA00022989"/>
    </source>
</evidence>
<evidence type="ECO:0000256" key="4">
    <source>
        <dbReference type="ARBA" id="ARBA00023136"/>
    </source>
</evidence>
<evidence type="ECO:0000256" key="5">
    <source>
        <dbReference type="SAM" id="Phobius"/>
    </source>
</evidence>
<keyword evidence="3 5" id="KW-1133">Transmembrane helix</keyword>
<comment type="caution">
    <text evidence="6">The sequence shown here is derived from an EMBL/GenBank/DDBJ whole genome shotgun (WGS) entry which is preliminary data.</text>
</comment>
<gene>
    <name evidence="6" type="ORF">C7444_11018</name>
</gene>